<evidence type="ECO:0000313" key="1">
    <source>
        <dbReference type="EMBL" id="CUV10891.1"/>
    </source>
</evidence>
<reference evidence="1" key="1">
    <citation type="submission" date="2015-10" db="EMBL/GenBank/DDBJ databases">
        <authorList>
            <person name="Gilbert D.G."/>
        </authorList>
    </citation>
    <scope>NUCLEOTIDE SEQUENCE</scope>
    <source>
        <strain evidence="1">Phyl III-seqv23</strain>
    </source>
</reference>
<name>A0A0S4TL95_RALSL</name>
<organism evidence="1">
    <name type="scientific">Ralstonia solanacearum</name>
    <name type="common">Pseudomonas solanacearum</name>
    <dbReference type="NCBI Taxonomy" id="305"/>
    <lineage>
        <taxon>Bacteria</taxon>
        <taxon>Pseudomonadati</taxon>
        <taxon>Pseudomonadota</taxon>
        <taxon>Betaproteobacteria</taxon>
        <taxon>Burkholderiales</taxon>
        <taxon>Burkholderiaceae</taxon>
        <taxon>Ralstonia</taxon>
        <taxon>Ralstonia solanacearum species complex</taxon>
    </lineage>
</organism>
<sequence>MQRPAHTPIGPSWESDASRLYSRHAIEGLGILHYLEDSRDRTPGRCAIAFRFTAGRFNEAHGCCTRFPNCGGCWPCADSAPS</sequence>
<protein>
    <submittedName>
        <fullName evidence="1">Uncharacterized protein</fullName>
    </submittedName>
</protein>
<accession>A0A0S4TL95</accession>
<dbReference type="AlphaFoldDB" id="A0A0S4TL95"/>
<proteinExistence type="predicted"/>
<gene>
    <name evidence="1" type="ORF">RUN39_v1_20033</name>
</gene>
<dbReference type="EMBL" id="LN899819">
    <property type="protein sequence ID" value="CUV10891.1"/>
    <property type="molecule type" value="Genomic_DNA"/>
</dbReference>